<evidence type="ECO:0000256" key="2">
    <source>
        <dbReference type="ARBA" id="ARBA00005466"/>
    </source>
</evidence>
<dbReference type="Pfam" id="PF01565">
    <property type="entry name" value="FAD_binding_4"/>
    <property type="match status" value="1"/>
</dbReference>
<dbReference type="PROSITE" id="PS00862">
    <property type="entry name" value="OX2_COVAL_FAD"/>
    <property type="match status" value="1"/>
</dbReference>
<accession>A0A543J733</accession>
<gene>
    <name evidence="7" type="ORF">FHX81_0909</name>
</gene>
<comment type="caution">
    <text evidence="7">The sequence shown here is derived from an EMBL/GenBank/DDBJ whole genome shotgun (WGS) entry which is preliminary data.</text>
</comment>
<keyword evidence="3" id="KW-0285">Flavoprotein</keyword>
<dbReference type="GO" id="GO:0016491">
    <property type="term" value="F:oxidoreductase activity"/>
    <property type="evidence" value="ECO:0007669"/>
    <property type="project" value="UniProtKB-KW"/>
</dbReference>
<feature type="domain" description="FAD-binding PCMH-type" evidence="6">
    <location>
        <begin position="71"/>
        <end position="251"/>
    </location>
</feature>
<evidence type="ECO:0000313" key="8">
    <source>
        <dbReference type="Proteomes" id="UP000316628"/>
    </source>
</evidence>
<dbReference type="InterPro" id="IPR016166">
    <property type="entry name" value="FAD-bd_PCMH"/>
</dbReference>
<proteinExistence type="inferred from homology"/>
<dbReference type="OrthoDB" id="545125at2"/>
<dbReference type="InterPro" id="IPR012951">
    <property type="entry name" value="BBE"/>
</dbReference>
<evidence type="ECO:0000256" key="5">
    <source>
        <dbReference type="ARBA" id="ARBA00023002"/>
    </source>
</evidence>
<dbReference type="PANTHER" id="PTHR42973:SF39">
    <property type="entry name" value="FAD-BINDING PCMH-TYPE DOMAIN-CONTAINING PROTEIN"/>
    <property type="match status" value="1"/>
</dbReference>
<keyword evidence="8" id="KW-1185">Reference proteome</keyword>
<dbReference type="PROSITE" id="PS51318">
    <property type="entry name" value="TAT"/>
    <property type="match status" value="1"/>
</dbReference>
<dbReference type="GO" id="GO:0071949">
    <property type="term" value="F:FAD binding"/>
    <property type="evidence" value="ECO:0007669"/>
    <property type="project" value="InterPro"/>
</dbReference>
<reference evidence="7 8" key="1">
    <citation type="submission" date="2019-06" db="EMBL/GenBank/DDBJ databases">
        <title>Sequencing the genomes of 1000 actinobacteria strains.</title>
        <authorList>
            <person name="Klenk H.-P."/>
        </authorList>
    </citation>
    <scope>NUCLEOTIDE SEQUENCE [LARGE SCALE GENOMIC DNA]</scope>
    <source>
        <strain evidence="7 8">DSM 45456</strain>
    </source>
</reference>
<dbReference type="PANTHER" id="PTHR42973">
    <property type="entry name" value="BINDING OXIDOREDUCTASE, PUTATIVE (AFU_ORTHOLOGUE AFUA_1G17690)-RELATED"/>
    <property type="match status" value="1"/>
</dbReference>
<dbReference type="InterPro" id="IPR036318">
    <property type="entry name" value="FAD-bd_PCMH-like_sf"/>
</dbReference>
<comment type="cofactor">
    <cofactor evidence="1">
        <name>FAD</name>
        <dbReference type="ChEBI" id="CHEBI:57692"/>
    </cofactor>
</comment>
<sequence length="547" mass="59014">MSEETGRELSRRRVLAGSATVALAGAVTGSVAGALGGVAAAEEVSGRIGKPTVTPDDPRYAQLITGNNSRWTARPEAIQLVGGTNDVVAAVQGAVRAGKRISIRGGGHCFEDFVYHPEVQVVIDMSRMDRVYWDPAMGAFAVEGGALLLDVYDRLFKEWGVTLPGGMCYSVGIGGHVSGGGYGLLSRVHGLTVDHLHAVEVVTVDRSGVARAVIATRDPNDPNHDLWWANTGGGGGNFGVITRYWFRSPGATGTTPSDLLVKPPAEVIVSVVQFPWSSIDRTAFTRLVHNYGAWHEANGAPGGANIGLSSFFSLYHRSNGNLVMLTVQDASVPNAAGLLQDYLAAITAGTSVVPSPASAPRRLPWLAATRLLGTSNPVLTNPTLRGAHKSTYMRKNFPAAHIAALYKHLTRADYANPMAMVTMLSFGGNINRVRENATANGQRDSTFKLLYQVFWTEQAEDPRHIGWLRDLYREVYADTGGVPVSNAVTDGCYVNYPDGDLRDPAQNTSGVPWSTLYYKGNYPRLRQVKARWDPRDVFRHSQSIELP</sequence>
<dbReference type="InterPro" id="IPR006094">
    <property type="entry name" value="Oxid_FAD_bind_N"/>
</dbReference>
<keyword evidence="4" id="KW-0274">FAD</keyword>
<dbReference type="AlphaFoldDB" id="A0A543J733"/>
<organism evidence="7 8">
    <name type="scientific">Saccharothrix saharensis</name>
    <dbReference type="NCBI Taxonomy" id="571190"/>
    <lineage>
        <taxon>Bacteria</taxon>
        <taxon>Bacillati</taxon>
        <taxon>Actinomycetota</taxon>
        <taxon>Actinomycetes</taxon>
        <taxon>Pseudonocardiales</taxon>
        <taxon>Pseudonocardiaceae</taxon>
        <taxon>Saccharothrix</taxon>
    </lineage>
</organism>
<evidence type="ECO:0000256" key="3">
    <source>
        <dbReference type="ARBA" id="ARBA00022630"/>
    </source>
</evidence>
<dbReference type="EMBL" id="VFPP01000001">
    <property type="protein sequence ID" value="TQM78635.1"/>
    <property type="molecule type" value="Genomic_DNA"/>
</dbReference>
<dbReference type="InterPro" id="IPR016169">
    <property type="entry name" value="FAD-bd_PCMH_sub2"/>
</dbReference>
<name>A0A543J733_9PSEU</name>
<evidence type="ECO:0000259" key="6">
    <source>
        <dbReference type="PROSITE" id="PS51387"/>
    </source>
</evidence>
<evidence type="ECO:0000256" key="1">
    <source>
        <dbReference type="ARBA" id="ARBA00001974"/>
    </source>
</evidence>
<dbReference type="Gene3D" id="3.40.462.20">
    <property type="match status" value="1"/>
</dbReference>
<evidence type="ECO:0000313" key="7">
    <source>
        <dbReference type="EMBL" id="TQM78635.1"/>
    </source>
</evidence>
<dbReference type="SUPFAM" id="SSF56176">
    <property type="entry name" value="FAD-binding/transporter-associated domain-like"/>
    <property type="match status" value="1"/>
</dbReference>
<dbReference type="Proteomes" id="UP000316628">
    <property type="component" value="Unassembled WGS sequence"/>
</dbReference>
<dbReference type="InterPro" id="IPR006311">
    <property type="entry name" value="TAT_signal"/>
</dbReference>
<keyword evidence="5" id="KW-0560">Oxidoreductase</keyword>
<dbReference type="InterPro" id="IPR050416">
    <property type="entry name" value="FAD-linked_Oxidoreductase"/>
</dbReference>
<dbReference type="Gene3D" id="3.30.465.10">
    <property type="match status" value="1"/>
</dbReference>
<protein>
    <submittedName>
        <fullName evidence="7">FAD/FMN-containing dehydrogenase</fullName>
    </submittedName>
</protein>
<dbReference type="InterPro" id="IPR006093">
    <property type="entry name" value="Oxy_OxRdtase_FAD_BS"/>
</dbReference>
<comment type="similarity">
    <text evidence="2">Belongs to the oxygen-dependent FAD-linked oxidoreductase family.</text>
</comment>
<evidence type="ECO:0000256" key="4">
    <source>
        <dbReference type="ARBA" id="ARBA00022827"/>
    </source>
</evidence>
<dbReference type="PROSITE" id="PS51387">
    <property type="entry name" value="FAD_PCMH"/>
    <property type="match status" value="1"/>
</dbReference>
<dbReference type="Pfam" id="PF08031">
    <property type="entry name" value="BBE"/>
    <property type="match status" value="1"/>
</dbReference>